<reference evidence="2 3" key="1">
    <citation type="journal article" date="2016" name="Nat. Biotechnol.">
        <title>Measurement of bacterial replication rates in microbial communities.</title>
        <authorList>
            <person name="Brown C.T."/>
            <person name="Olm M.R."/>
            <person name="Thomas B.C."/>
            <person name="Banfield J.F."/>
        </authorList>
    </citation>
    <scope>NUCLEOTIDE SEQUENCE [LARGE SCALE GENOMIC DNA]</scope>
    <source>
        <strain evidence="2">46_33</strain>
    </source>
</reference>
<dbReference type="RefSeq" id="WP_303679395.1">
    <property type="nucleotide sequence ID" value="NZ_MNTG01000004.1"/>
</dbReference>
<accession>A0A1Q6R9C6</accession>
<keyword evidence="1" id="KW-0732">Signal</keyword>
<feature type="chain" id="PRO_5012750564" description="Organic solvent tolerance-like N-terminal domain-containing protein" evidence="1">
    <location>
        <begin position="22"/>
        <end position="159"/>
    </location>
</feature>
<evidence type="ECO:0000313" key="2">
    <source>
        <dbReference type="EMBL" id="OLA38972.1"/>
    </source>
</evidence>
<organism evidence="2 3">
    <name type="scientific">Phascolarctobacterium succinatutens</name>
    <dbReference type="NCBI Taxonomy" id="626940"/>
    <lineage>
        <taxon>Bacteria</taxon>
        <taxon>Bacillati</taxon>
        <taxon>Bacillota</taxon>
        <taxon>Negativicutes</taxon>
        <taxon>Acidaminococcales</taxon>
        <taxon>Acidaminococcaceae</taxon>
        <taxon>Phascolarctobacterium</taxon>
    </lineage>
</organism>
<protein>
    <recommendedName>
        <fullName evidence="4">Organic solvent tolerance-like N-terminal domain-containing protein</fullName>
    </recommendedName>
</protein>
<comment type="caution">
    <text evidence="2">The sequence shown here is derived from an EMBL/GenBank/DDBJ whole genome shotgun (WGS) entry which is preliminary data.</text>
</comment>
<dbReference type="STRING" id="626940.BHW43_02575"/>
<dbReference type="EMBL" id="MNTG01000004">
    <property type="protein sequence ID" value="OLA38972.1"/>
    <property type="molecule type" value="Genomic_DNA"/>
</dbReference>
<evidence type="ECO:0000313" key="3">
    <source>
        <dbReference type="Proteomes" id="UP000186777"/>
    </source>
</evidence>
<gene>
    <name evidence="2" type="ORF">BHW43_02575</name>
</gene>
<name>A0A1Q6R9C6_9FIRM</name>
<dbReference type="AlphaFoldDB" id="A0A1Q6R9C6"/>
<evidence type="ECO:0008006" key="4">
    <source>
        <dbReference type="Google" id="ProtNLM"/>
    </source>
</evidence>
<feature type="signal peptide" evidence="1">
    <location>
        <begin position="1"/>
        <end position="21"/>
    </location>
</feature>
<dbReference type="Gene3D" id="2.60.450.10">
    <property type="entry name" value="Lipopolysaccharide (LPS) transport protein A like domain"/>
    <property type="match status" value="1"/>
</dbReference>
<dbReference type="Proteomes" id="UP000186777">
    <property type="component" value="Unassembled WGS sequence"/>
</dbReference>
<proteinExistence type="predicted"/>
<evidence type="ECO:0000256" key="1">
    <source>
        <dbReference type="SAM" id="SignalP"/>
    </source>
</evidence>
<sequence length="159" mass="17569">MKKLLLILTMLVMMLPSMCFSDPVIKSDSRTFNPLTGVYDLQGHVFVQFPAHDTTLTITGDATKVLLYAMEVHGQGNIHLSFGDMSFACDKVDVYHSDRTAYVNGNLVFNDNSNKITADSGSYCWKTKIAAFHGNVTVNGQPHDGDVAYNVMEKQITAQ</sequence>